<keyword evidence="2" id="KW-0732">Signal</keyword>
<feature type="domain" description="Ig-like" evidence="3">
    <location>
        <begin position="36"/>
        <end position="129"/>
    </location>
</feature>
<evidence type="ECO:0000256" key="1">
    <source>
        <dbReference type="SAM" id="MobiDB-lite"/>
    </source>
</evidence>
<feature type="chain" id="PRO_5012214654" description="Ig-like domain-containing protein" evidence="2">
    <location>
        <begin position="21"/>
        <end position="297"/>
    </location>
</feature>
<dbReference type="InterPro" id="IPR013783">
    <property type="entry name" value="Ig-like_fold"/>
</dbReference>
<name>A0A1Y1KB50_PHOPY</name>
<dbReference type="Gene3D" id="2.60.40.10">
    <property type="entry name" value="Immunoglobulins"/>
    <property type="match status" value="2"/>
</dbReference>
<accession>A0A1Y1KB50</accession>
<proteinExistence type="predicted"/>
<dbReference type="InterPro" id="IPR003599">
    <property type="entry name" value="Ig_sub"/>
</dbReference>
<sequence>MCKWTLCLALLIGLFLEALGTVIISELTGGDTAQIGSNNTLICSFVLKDETGVEVKWFYNDNKQIVSWIPTRTRPQAIGAFKSILDFADVAENETTRSVVRFRDLNFNLTGRYTCKVSGDVDEKSETLNMIVYQPASSVEFVEDDGNVTCSAYDVYPEPTISITWAYTTGRDDPVPTLEILGTEEKTDDNFYNVTKTLVLDKSLLNQTVHFTCNVFIPGTVFNETLTVTIEVERYESTTDYPDTTTDPTTFAPVTTSTTIKTSTLKPTTGQGDSGVEAGTSPVHLLFYLAVLLGLQL</sequence>
<feature type="signal peptide" evidence="2">
    <location>
        <begin position="1"/>
        <end position="20"/>
    </location>
</feature>
<dbReference type="InterPro" id="IPR007110">
    <property type="entry name" value="Ig-like_dom"/>
</dbReference>
<evidence type="ECO:0000259" key="3">
    <source>
        <dbReference type="PROSITE" id="PS50835"/>
    </source>
</evidence>
<dbReference type="InterPro" id="IPR003597">
    <property type="entry name" value="Ig_C1-set"/>
</dbReference>
<dbReference type="InterPro" id="IPR036179">
    <property type="entry name" value="Ig-like_dom_sf"/>
</dbReference>
<dbReference type="SMART" id="SM00409">
    <property type="entry name" value="IG"/>
    <property type="match status" value="2"/>
</dbReference>
<reference evidence="4" key="1">
    <citation type="journal article" date="2016" name="Sci. Rep.">
        <title>Molecular characterization of firefly nuptial gifts: a multi-omics approach sheds light on postcopulatory sexual selection.</title>
        <authorList>
            <person name="Al-Wathiqui N."/>
            <person name="Fallon T.R."/>
            <person name="South A."/>
            <person name="Weng J.K."/>
            <person name="Lewis S.M."/>
        </authorList>
    </citation>
    <scope>NUCLEOTIDE SEQUENCE</scope>
</reference>
<feature type="domain" description="Ig-like" evidence="3">
    <location>
        <begin position="135"/>
        <end position="229"/>
    </location>
</feature>
<dbReference type="PROSITE" id="PS50835">
    <property type="entry name" value="IG_LIKE"/>
    <property type="match status" value="2"/>
</dbReference>
<protein>
    <recommendedName>
        <fullName evidence="3">Ig-like domain-containing protein</fullName>
    </recommendedName>
</protein>
<dbReference type="SUPFAM" id="SSF48726">
    <property type="entry name" value="Immunoglobulin"/>
    <property type="match status" value="2"/>
</dbReference>
<organism evidence="4">
    <name type="scientific">Photinus pyralis</name>
    <name type="common">Common eastern firefly</name>
    <name type="synonym">Lampyris pyralis</name>
    <dbReference type="NCBI Taxonomy" id="7054"/>
    <lineage>
        <taxon>Eukaryota</taxon>
        <taxon>Metazoa</taxon>
        <taxon>Ecdysozoa</taxon>
        <taxon>Arthropoda</taxon>
        <taxon>Hexapoda</taxon>
        <taxon>Insecta</taxon>
        <taxon>Pterygota</taxon>
        <taxon>Neoptera</taxon>
        <taxon>Endopterygota</taxon>
        <taxon>Coleoptera</taxon>
        <taxon>Polyphaga</taxon>
        <taxon>Elateriformia</taxon>
        <taxon>Elateroidea</taxon>
        <taxon>Lampyridae</taxon>
        <taxon>Lampyrinae</taxon>
        <taxon>Photinus</taxon>
    </lineage>
</organism>
<feature type="region of interest" description="Disordered" evidence="1">
    <location>
        <begin position="239"/>
        <end position="276"/>
    </location>
</feature>
<dbReference type="AlphaFoldDB" id="A0A1Y1KB50"/>
<evidence type="ECO:0000313" key="4">
    <source>
        <dbReference type="EMBL" id="JAV58742.1"/>
    </source>
</evidence>
<evidence type="ECO:0000256" key="2">
    <source>
        <dbReference type="SAM" id="SignalP"/>
    </source>
</evidence>
<feature type="compositionally biased region" description="Low complexity" evidence="1">
    <location>
        <begin position="239"/>
        <end position="269"/>
    </location>
</feature>
<dbReference type="PANTHER" id="PTHR21261">
    <property type="entry name" value="BEAT PROTEIN"/>
    <property type="match status" value="1"/>
</dbReference>
<dbReference type="Pfam" id="PF07654">
    <property type="entry name" value="C1-set"/>
    <property type="match status" value="1"/>
</dbReference>
<dbReference type="EMBL" id="GEZM01087350">
    <property type="protein sequence ID" value="JAV58742.1"/>
    <property type="molecule type" value="Transcribed_RNA"/>
</dbReference>